<comment type="similarity">
    <text evidence="1 7">Belongs to the HAM1 NTPase family.</text>
</comment>
<feature type="active site" description="Proton acceptor" evidence="7">
    <location>
        <position position="74"/>
    </location>
</feature>
<evidence type="ECO:0000313" key="9">
    <source>
        <dbReference type="Proteomes" id="UP000295636"/>
    </source>
</evidence>
<feature type="binding site" evidence="7">
    <location>
        <position position="75"/>
    </location>
    <ligand>
        <name>substrate</name>
    </ligand>
</feature>
<feature type="binding site" evidence="7">
    <location>
        <begin position="12"/>
        <end position="17"/>
    </location>
    <ligand>
        <name>substrate</name>
    </ligand>
</feature>
<dbReference type="EMBL" id="SMRT01000005">
    <property type="protein sequence ID" value="TDF97600.1"/>
    <property type="molecule type" value="Genomic_DNA"/>
</dbReference>
<evidence type="ECO:0000256" key="2">
    <source>
        <dbReference type="ARBA" id="ARBA00022723"/>
    </source>
</evidence>
<proteinExistence type="inferred from homology"/>
<dbReference type="GO" id="GO:0005829">
    <property type="term" value="C:cytosol"/>
    <property type="evidence" value="ECO:0007669"/>
    <property type="project" value="TreeGrafter"/>
</dbReference>
<organism evidence="8 9">
    <name type="scientific">Paenibacillus piri</name>
    <dbReference type="NCBI Taxonomy" id="2547395"/>
    <lineage>
        <taxon>Bacteria</taxon>
        <taxon>Bacillati</taxon>
        <taxon>Bacillota</taxon>
        <taxon>Bacilli</taxon>
        <taxon>Bacillales</taxon>
        <taxon>Paenibacillaceae</taxon>
        <taxon>Paenibacillus</taxon>
    </lineage>
</organism>
<name>A0A4R5KS01_9BACL</name>
<evidence type="ECO:0000256" key="6">
    <source>
        <dbReference type="ARBA" id="ARBA00023080"/>
    </source>
</evidence>
<dbReference type="InterPro" id="IPR002637">
    <property type="entry name" value="RdgB/HAM1"/>
</dbReference>
<keyword evidence="5 7" id="KW-0460">Magnesium</keyword>
<comment type="catalytic activity">
    <reaction evidence="7">
        <text>XTP + H2O = XMP + diphosphate + H(+)</text>
        <dbReference type="Rhea" id="RHEA:28610"/>
        <dbReference type="ChEBI" id="CHEBI:15377"/>
        <dbReference type="ChEBI" id="CHEBI:15378"/>
        <dbReference type="ChEBI" id="CHEBI:33019"/>
        <dbReference type="ChEBI" id="CHEBI:57464"/>
        <dbReference type="ChEBI" id="CHEBI:61314"/>
        <dbReference type="EC" id="3.6.1.66"/>
    </reaction>
</comment>
<dbReference type="Pfam" id="PF01725">
    <property type="entry name" value="Ham1p_like"/>
    <property type="match status" value="1"/>
</dbReference>
<evidence type="ECO:0000256" key="3">
    <source>
        <dbReference type="ARBA" id="ARBA00022741"/>
    </source>
</evidence>
<comment type="subunit">
    <text evidence="7">Homodimer.</text>
</comment>
<dbReference type="Gene3D" id="3.90.950.10">
    <property type="match status" value="1"/>
</dbReference>
<comment type="catalytic activity">
    <reaction evidence="7">
        <text>ITP + H2O = IMP + diphosphate + H(+)</text>
        <dbReference type="Rhea" id="RHEA:29399"/>
        <dbReference type="ChEBI" id="CHEBI:15377"/>
        <dbReference type="ChEBI" id="CHEBI:15378"/>
        <dbReference type="ChEBI" id="CHEBI:33019"/>
        <dbReference type="ChEBI" id="CHEBI:58053"/>
        <dbReference type="ChEBI" id="CHEBI:61402"/>
        <dbReference type="EC" id="3.6.1.66"/>
    </reaction>
</comment>
<keyword evidence="6 7" id="KW-0546">Nucleotide metabolism</keyword>
<comment type="caution">
    <text evidence="8">The sequence shown here is derived from an EMBL/GenBank/DDBJ whole genome shotgun (WGS) entry which is preliminary data.</text>
</comment>
<dbReference type="AlphaFoldDB" id="A0A4R5KS01"/>
<dbReference type="GO" id="GO:0035870">
    <property type="term" value="F:dITP diphosphatase activity"/>
    <property type="evidence" value="ECO:0007669"/>
    <property type="project" value="UniProtKB-UniRule"/>
</dbReference>
<comment type="caution">
    <text evidence="7">Lacks conserved residue(s) required for the propagation of feature annotation.</text>
</comment>
<dbReference type="GO" id="GO:0009146">
    <property type="term" value="P:purine nucleoside triphosphate catabolic process"/>
    <property type="evidence" value="ECO:0007669"/>
    <property type="project" value="UniProtKB-UniRule"/>
</dbReference>
<keyword evidence="9" id="KW-1185">Reference proteome</keyword>
<keyword evidence="4 7" id="KW-0378">Hydrolase</keyword>
<dbReference type="GO" id="GO:0017111">
    <property type="term" value="F:ribonucleoside triphosphate phosphatase activity"/>
    <property type="evidence" value="ECO:0007669"/>
    <property type="project" value="InterPro"/>
</dbReference>
<evidence type="ECO:0000256" key="7">
    <source>
        <dbReference type="HAMAP-Rule" id="MF_01405"/>
    </source>
</evidence>
<dbReference type="OrthoDB" id="9807456at2"/>
<dbReference type="PANTHER" id="PTHR11067:SF9">
    <property type="entry name" value="INOSINE TRIPHOSPHATE PYROPHOSPHATASE"/>
    <property type="match status" value="1"/>
</dbReference>
<feature type="binding site" evidence="7">
    <location>
        <position position="196"/>
    </location>
    <ligand>
        <name>substrate</name>
    </ligand>
</feature>
<dbReference type="HAMAP" id="MF_01405">
    <property type="entry name" value="Non_canon_purine_NTPase"/>
    <property type="match status" value="1"/>
</dbReference>
<reference evidence="8 9" key="1">
    <citation type="submission" date="2019-03" db="EMBL/GenBank/DDBJ databases">
        <title>This is whole genome sequence of Paenibacillus sp MS74 strain.</title>
        <authorList>
            <person name="Trinh H.N."/>
        </authorList>
    </citation>
    <scope>NUCLEOTIDE SEQUENCE [LARGE SCALE GENOMIC DNA]</scope>
    <source>
        <strain evidence="8 9">MS74</strain>
    </source>
</reference>
<dbReference type="EC" id="3.6.1.66" evidence="7"/>
<feature type="binding site" evidence="7">
    <location>
        <begin position="173"/>
        <end position="176"/>
    </location>
    <ligand>
        <name>substrate</name>
    </ligand>
</feature>
<keyword evidence="3 7" id="KW-0547">Nucleotide-binding</keyword>
<dbReference type="SUPFAM" id="SSF52972">
    <property type="entry name" value="ITPase-like"/>
    <property type="match status" value="1"/>
</dbReference>
<protein>
    <recommendedName>
        <fullName evidence="7">dITP/XTP pyrophosphatase</fullName>
        <ecNumber evidence="7">3.6.1.66</ecNumber>
    </recommendedName>
    <alternativeName>
        <fullName evidence="7">Non-canonical purine NTP pyrophosphatase</fullName>
    </alternativeName>
    <alternativeName>
        <fullName evidence="7">Non-standard purine NTP pyrophosphatase</fullName>
    </alternativeName>
    <alternativeName>
        <fullName evidence="7">Nucleoside-triphosphate diphosphatase</fullName>
    </alternativeName>
    <alternativeName>
        <fullName evidence="7">Nucleoside-triphosphate pyrophosphatase</fullName>
        <shortName evidence="7">NTPase</shortName>
    </alternativeName>
</protein>
<dbReference type="GO" id="GO:0036222">
    <property type="term" value="F:XTP diphosphatase activity"/>
    <property type="evidence" value="ECO:0007669"/>
    <property type="project" value="UniProtKB-UniRule"/>
</dbReference>
<accession>A0A4R5KS01</accession>
<dbReference type="GO" id="GO:0000166">
    <property type="term" value="F:nucleotide binding"/>
    <property type="evidence" value="ECO:0007669"/>
    <property type="project" value="UniProtKB-KW"/>
</dbReference>
<gene>
    <name evidence="8" type="ORF">E1757_13410</name>
</gene>
<evidence type="ECO:0000256" key="4">
    <source>
        <dbReference type="ARBA" id="ARBA00022801"/>
    </source>
</evidence>
<dbReference type="GO" id="GO:0036220">
    <property type="term" value="F:ITP diphosphatase activity"/>
    <property type="evidence" value="ECO:0007669"/>
    <property type="project" value="UniProtKB-UniRule"/>
</dbReference>
<evidence type="ECO:0000313" key="8">
    <source>
        <dbReference type="EMBL" id="TDF97600.1"/>
    </source>
</evidence>
<evidence type="ECO:0000256" key="1">
    <source>
        <dbReference type="ARBA" id="ARBA00008023"/>
    </source>
</evidence>
<dbReference type="InterPro" id="IPR029001">
    <property type="entry name" value="ITPase-like_fam"/>
</dbReference>
<sequence length="215" mass="22897">MLRSGSDIVIATRNAGKVKEFAPLFMEKGMTVKSLLDFGDMPDIVEDGQTFAENARIKARTIALRLGIPVVADDSGLCVDKLDGEPGVFSARYAGEHASDEQNNSKLLERLSRLGTPPLAYGDAGGAGAPASLSGARFVCAICLADGEGRPIVEVEADCPGGIIAEPRGANGFGYDPLFYLPEFGQTMAELDIEQKNKISHRGQAIRKLWQALDA</sequence>
<dbReference type="PANTHER" id="PTHR11067">
    <property type="entry name" value="INOSINE TRIPHOSPHATE PYROPHOSPHATASE/HAM1 PROTEIN"/>
    <property type="match status" value="1"/>
</dbReference>
<dbReference type="GO" id="GO:0009117">
    <property type="term" value="P:nucleotide metabolic process"/>
    <property type="evidence" value="ECO:0007669"/>
    <property type="project" value="UniProtKB-KW"/>
</dbReference>
<comment type="catalytic activity">
    <reaction evidence="7">
        <text>dITP + H2O = dIMP + diphosphate + H(+)</text>
        <dbReference type="Rhea" id="RHEA:28342"/>
        <dbReference type="ChEBI" id="CHEBI:15377"/>
        <dbReference type="ChEBI" id="CHEBI:15378"/>
        <dbReference type="ChEBI" id="CHEBI:33019"/>
        <dbReference type="ChEBI" id="CHEBI:61194"/>
        <dbReference type="ChEBI" id="CHEBI:61382"/>
        <dbReference type="EC" id="3.6.1.66"/>
    </reaction>
</comment>
<feature type="binding site" evidence="7">
    <location>
        <position position="74"/>
    </location>
    <ligand>
        <name>Mg(2+)</name>
        <dbReference type="ChEBI" id="CHEBI:18420"/>
    </ligand>
</feature>
<dbReference type="CDD" id="cd00515">
    <property type="entry name" value="HAM1"/>
    <property type="match status" value="1"/>
</dbReference>
<keyword evidence="2 7" id="KW-0479">Metal-binding</keyword>
<dbReference type="InterPro" id="IPR020922">
    <property type="entry name" value="dITP/XTP_pyrophosphatase"/>
</dbReference>
<dbReference type="RefSeq" id="WP_133228819.1">
    <property type="nucleotide sequence ID" value="NZ_SMRT01000005.1"/>
</dbReference>
<dbReference type="Proteomes" id="UP000295636">
    <property type="component" value="Unassembled WGS sequence"/>
</dbReference>
<dbReference type="GO" id="GO:0046872">
    <property type="term" value="F:metal ion binding"/>
    <property type="evidence" value="ECO:0007669"/>
    <property type="project" value="UniProtKB-KW"/>
</dbReference>
<comment type="function">
    <text evidence="7">Pyrophosphatase that catalyzes the hydrolysis of nucleoside triphosphates to their monophosphate derivatives, with a high preference for the non-canonical purine nucleotides XTP (xanthosine triphosphate), dITP (deoxyinosine triphosphate) and ITP. Seems to function as a house-cleaning enzyme that removes non-canonical purine nucleotides from the nucleotide pool, thus preventing their incorporation into DNA/RNA and avoiding chromosomal lesions.</text>
</comment>
<evidence type="ECO:0000256" key="5">
    <source>
        <dbReference type="ARBA" id="ARBA00022842"/>
    </source>
</evidence>
<comment type="cofactor">
    <cofactor evidence="7">
        <name>Mg(2+)</name>
        <dbReference type="ChEBI" id="CHEBI:18420"/>
    </cofactor>
    <text evidence="7">Binds 1 Mg(2+) ion per subunit.</text>
</comment>
<feature type="binding site" evidence="7">
    <location>
        <begin position="201"/>
        <end position="202"/>
    </location>
    <ligand>
        <name>substrate</name>
    </ligand>
</feature>